<dbReference type="AlphaFoldDB" id="A0A8I1MI15"/>
<dbReference type="CDD" id="cd03801">
    <property type="entry name" value="GT4_PimA-like"/>
    <property type="match status" value="1"/>
</dbReference>
<protein>
    <submittedName>
        <fullName evidence="4">Glycosyltransferase</fullName>
    </submittedName>
</protein>
<name>A0A8I1MI15_9BACI</name>
<dbReference type="Pfam" id="PF00534">
    <property type="entry name" value="Glycos_transf_1"/>
    <property type="match status" value="1"/>
</dbReference>
<dbReference type="InterPro" id="IPR029063">
    <property type="entry name" value="SAM-dependent_MTases_sf"/>
</dbReference>
<dbReference type="Gene3D" id="3.40.50.150">
    <property type="entry name" value="Vaccinia Virus protein VP39"/>
    <property type="match status" value="1"/>
</dbReference>
<evidence type="ECO:0000313" key="5">
    <source>
        <dbReference type="Proteomes" id="UP000664578"/>
    </source>
</evidence>
<dbReference type="InterPro" id="IPR001296">
    <property type="entry name" value="Glyco_trans_1"/>
</dbReference>
<dbReference type="Pfam" id="PF08241">
    <property type="entry name" value="Methyltransf_11"/>
    <property type="match status" value="1"/>
</dbReference>
<comment type="caution">
    <text evidence="4">The sequence shown here is derived from an EMBL/GenBank/DDBJ whole genome shotgun (WGS) entry which is preliminary data.</text>
</comment>
<organism evidence="4 5">
    <name type="scientific">Priestia flexa</name>
    <dbReference type="NCBI Taxonomy" id="86664"/>
    <lineage>
        <taxon>Bacteria</taxon>
        <taxon>Bacillati</taxon>
        <taxon>Bacillota</taxon>
        <taxon>Bacilli</taxon>
        <taxon>Bacillales</taxon>
        <taxon>Bacillaceae</taxon>
        <taxon>Priestia</taxon>
    </lineage>
</organism>
<feature type="domain" description="Glycosyltransferase subfamily 4-like N-terminal" evidence="3">
    <location>
        <begin position="14"/>
        <end position="187"/>
    </location>
</feature>
<dbReference type="Gene3D" id="3.40.50.2000">
    <property type="entry name" value="Glycogen Phosphorylase B"/>
    <property type="match status" value="2"/>
</dbReference>
<dbReference type="InterPro" id="IPR028098">
    <property type="entry name" value="Glyco_trans_4-like_N"/>
</dbReference>
<dbReference type="InterPro" id="IPR050194">
    <property type="entry name" value="Glycosyltransferase_grp1"/>
</dbReference>
<sequence length="583" mass="66516">MNVLIVSMQRLPAFGGVNTYVFDLIQSLKNKNINVDLVCQSDIDNLPEKSLKRIDDYRELLRKRSEQLPEIIINYEVGKFAFKELIKNLDIDKYDIIHSQDGIFSKACKEVYPNKPLIGTIHGSFLDEMTLLGIIRDEFSAKLISRYDYWAVECPDMVIIPSIHIDPSIPKIPNGKRKIISHGVDVNVFSPREKTNSTMLKIVTASSLFYYKGLDILMEALLKLKNDKVNFTVEIYGDGPEKSRLKKISVDSKLPVSFKGKIDRERLPVILSKADVFVQASRIESFGLSVTEAMACVCVPVCSAVGGLKDQVKHMENGLLFESENSDQLFQNLKLLANDKKLYQLLSKKARNTILDKFSLEKMTEETIEAYREAINKGKIKTTFTKIYKRNSWGSYETVSGTGSSIDATKELVKQIPILIDKLHIRTLIDAPCGDFNWMKHVELNIEKYIGIDIVPELINNNQQNYTSDNRKFLNLDITRDNLPQADIILCRDCLVHLSFNDIEKAIKNFQKSNSQYLLTTSFTDRANNEDITTGEWRPINLELEPFNFPKPLYLINEKCMEEGGEFADKSLALWRVADLPIK</sequence>
<evidence type="ECO:0000313" key="4">
    <source>
        <dbReference type="EMBL" id="MBN8252988.1"/>
    </source>
</evidence>
<dbReference type="RefSeq" id="WP_206782915.1">
    <property type="nucleotide sequence ID" value="NZ_JAEMWV010000008.1"/>
</dbReference>
<dbReference type="PANTHER" id="PTHR45947:SF3">
    <property type="entry name" value="SULFOQUINOVOSYL TRANSFERASE SQD2"/>
    <property type="match status" value="1"/>
</dbReference>
<feature type="domain" description="Methyltransferase type 11" evidence="2">
    <location>
        <begin position="431"/>
        <end position="510"/>
    </location>
</feature>
<accession>A0A8I1MI15</accession>
<dbReference type="PANTHER" id="PTHR45947">
    <property type="entry name" value="SULFOQUINOVOSYL TRANSFERASE SQD2"/>
    <property type="match status" value="1"/>
</dbReference>
<keyword evidence="4" id="KW-0808">Transferase</keyword>
<dbReference type="Proteomes" id="UP000664578">
    <property type="component" value="Unassembled WGS sequence"/>
</dbReference>
<dbReference type="InterPro" id="IPR013216">
    <property type="entry name" value="Methyltransf_11"/>
</dbReference>
<feature type="domain" description="Glycosyl transferase family 1" evidence="1">
    <location>
        <begin position="194"/>
        <end position="352"/>
    </location>
</feature>
<dbReference type="SUPFAM" id="SSF53335">
    <property type="entry name" value="S-adenosyl-L-methionine-dependent methyltransferases"/>
    <property type="match status" value="1"/>
</dbReference>
<dbReference type="EMBL" id="JAEMWV010000008">
    <property type="protein sequence ID" value="MBN8252988.1"/>
    <property type="molecule type" value="Genomic_DNA"/>
</dbReference>
<dbReference type="Pfam" id="PF13439">
    <property type="entry name" value="Glyco_transf_4"/>
    <property type="match status" value="1"/>
</dbReference>
<dbReference type="GO" id="GO:0008757">
    <property type="term" value="F:S-adenosylmethionine-dependent methyltransferase activity"/>
    <property type="evidence" value="ECO:0007669"/>
    <property type="project" value="InterPro"/>
</dbReference>
<dbReference type="SUPFAM" id="SSF53756">
    <property type="entry name" value="UDP-Glycosyltransferase/glycogen phosphorylase"/>
    <property type="match status" value="1"/>
</dbReference>
<dbReference type="GO" id="GO:0016757">
    <property type="term" value="F:glycosyltransferase activity"/>
    <property type="evidence" value="ECO:0007669"/>
    <property type="project" value="InterPro"/>
</dbReference>
<evidence type="ECO:0000259" key="2">
    <source>
        <dbReference type="Pfam" id="PF08241"/>
    </source>
</evidence>
<gene>
    <name evidence="4" type="ORF">JF537_15540</name>
</gene>
<evidence type="ECO:0000259" key="1">
    <source>
        <dbReference type="Pfam" id="PF00534"/>
    </source>
</evidence>
<proteinExistence type="predicted"/>
<reference evidence="4" key="1">
    <citation type="submission" date="2020-12" db="EMBL/GenBank/DDBJ databases">
        <title>PHA producing bacteria isolated from mangrove.</title>
        <authorList>
            <person name="Zheng W."/>
            <person name="Yu S."/>
            <person name="Huang Y."/>
        </authorList>
    </citation>
    <scope>NUCLEOTIDE SEQUENCE</scope>
    <source>
        <strain evidence="4">GN22-4</strain>
    </source>
</reference>
<evidence type="ECO:0000259" key="3">
    <source>
        <dbReference type="Pfam" id="PF13439"/>
    </source>
</evidence>